<gene>
    <name evidence="2" type="ORF">ACFFPI_08775</name>
</gene>
<dbReference type="Pfam" id="PF14020">
    <property type="entry name" value="DUF4236"/>
    <property type="match status" value="1"/>
</dbReference>
<evidence type="ECO:0000313" key="3">
    <source>
        <dbReference type="Proteomes" id="UP001589536"/>
    </source>
</evidence>
<dbReference type="EMBL" id="JBHMBH010000019">
    <property type="protein sequence ID" value="MFB9714222.1"/>
    <property type="molecule type" value="Genomic_DNA"/>
</dbReference>
<protein>
    <submittedName>
        <fullName evidence="2">DUF4236 domain-containing protein</fullName>
    </submittedName>
</protein>
<accession>A0ABV5URP7</accession>
<name>A0ABV5URP7_9MICC</name>
<evidence type="ECO:0000313" key="2">
    <source>
        <dbReference type="EMBL" id="MFB9714222.1"/>
    </source>
</evidence>
<evidence type="ECO:0000259" key="1">
    <source>
        <dbReference type="Pfam" id="PF14020"/>
    </source>
</evidence>
<reference evidence="2 3" key="1">
    <citation type="submission" date="2024-09" db="EMBL/GenBank/DDBJ databases">
        <authorList>
            <person name="Sun Q."/>
            <person name="Mori K."/>
        </authorList>
    </citation>
    <scope>NUCLEOTIDE SEQUENCE [LARGE SCALE GENOMIC DNA]</scope>
    <source>
        <strain evidence="2 3">JCM 13519</strain>
    </source>
</reference>
<proteinExistence type="predicted"/>
<sequence length="53" mass="5812">MGLSFRKTINLGKKTRLNVSKSGVSASRKIGPVTVNSRGRITIRLGKGLSWRQ</sequence>
<organism evidence="2 3">
    <name type="scientific">Arthrobacter methylotrophus</name>
    <dbReference type="NCBI Taxonomy" id="121291"/>
    <lineage>
        <taxon>Bacteria</taxon>
        <taxon>Bacillati</taxon>
        <taxon>Actinomycetota</taxon>
        <taxon>Actinomycetes</taxon>
        <taxon>Micrococcales</taxon>
        <taxon>Micrococcaceae</taxon>
        <taxon>Arthrobacter</taxon>
    </lineage>
</organism>
<dbReference type="RefSeq" id="WP_345043956.1">
    <property type="nucleotide sequence ID" value="NZ_BAABED010000001.1"/>
</dbReference>
<dbReference type="Proteomes" id="UP001589536">
    <property type="component" value="Unassembled WGS sequence"/>
</dbReference>
<feature type="domain" description="DUF4236" evidence="1">
    <location>
        <begin position="3"/>
        <end position="52"/>
    </location>
</feature>
<dbReference type="InterPro" id="IPR025330">
    <property type="entry name" value="DUF4236"/>
</dbReference>
<keyword evidence="3" id="KW-1185">Reference proteome</keyword>
<comment type="caution">
    <text evidence="2">The sequence shown here is derived from an EMBL/GenBank/DDBJ whole genome shotgun (WGS) entry which is preliminary data.</text>
</comment>